<dbReference type="InterPro" id="IPR014529">
    <property type="entry name" value="UCP026631"/>
</dbReference>
<accession>A0ABS5RFN8</accession>
<keyword evidence="5" id="KW-1185">Reference proteome</keyword>
<feature type="transmembrane region" description="Helical" evidence="2">
    <location>
        <begin position="175"/>
        <end position="199"/>
    </location>
</feature>
<dbReference type="PANTHER" id="PTHR34473:SF2">
    <property type="entry name" value="UPF0699 TRANSMEMBRANE PROTEIN YDBT"/>
    <property type="match status" value="1"/>
</dbReference>
<feature type="transmembrane region" description="Helical" evidence="2">
    <location>
        <begin position="44"/>
        <end position="62"/>
    </location>
</feature>
<keyword evidence="2" id="KW-0472">Membrane</keyword>
<evidence type="ECO:0000256" key="2">
    <source>
        <dbReference type="SAM" id="Phobius"/>
    </source>
</evidence>
<feature type="region of interest" description="Disordered" evidence="1">
    <location>
        <begin position="256"/>
        <end position="288"/>
    </location>
</feature>
<evidence type="ECO:0000259" key="3">
    <source>
        <dbReference type="Pfam" id="PF03703"/>
    </source>
</evidence>
<proteinExistence type="predicted"/>
<reference evidence="4 5" key="1">
    <citation type="submission" date="2021-05" db="EMBL/GenBank/DDBJ databases">
        <title>Mycobacterium acidophilum sp. nov., an extremely acid-tolerant member of the genus Mycobacterium.</title>
        <authorList>
            <person name="Xia J."/>
        </authorList>
    </citation>
    <scope>NUCLEOTIDE SEQUENCE [LARGE SCALE GENOMIC DNA]</scope>
    <source>
        <strain evidence="4 5">M1</strain>
    </source>
</reference>
<evidence type="ECO:0000313" key="5">
    <source>
        <dbReference type="Proteomes" id="UP001519535"/>
    </source>
</evidence>
<name>A0ABS5RFN8_9MYCO</name>
<dbReference type="EMBL" id="JAHCLR010000005">
    <property type="protein sequence ID" value="MBS9532812.1"/>
    <property type="molecule type" value="Genomic_DNA"/>
</dbReference>
<comment type="caution">
    <text evidence="4">The sequence shown here is derived from an EMBL/GenBank/DDBJ whole genome shotgun (WGS) entry which is preliminary data.</text>
</comment>
<feature type="transmembrane region" description="Helical" evidence="2">
    <location>
        <begin position="416"/>
        <end position="434"/>
    </location>
</feature>
<dbReference type="PANTHER" id="PTHR34473">
    <property type="entry name" value="UPF0699 TRANSMEMBRANE PROTEIN YDBS"/>
    <property type="match status" value="1"/>
</dbReference>
<feature type="transmembrane region" description="Helical" evidence="2">
    <location>
        <begin position="219"/>
        <end position="242"/>
    </location>
</feature>
<evidence type="ECO:0000313" key="4">
    <source>
        <dbReference type="EMBL" id="MBS9532812.1"/>
    </source>
</evidence>
<dbReference type="Pfam" id="PF03703">
    <property type="entry name" value="bPH_2"/>
    <property type="match status" value="2"/>
</dbReference>
<dbReference type="Proteomes" id="UP001519535">
    <property type="component" value="Unassembled WGS sequence"/>
</dbReference>
<sequence length="526" mass="56482">MSEPAWQRLSPRMLVVHPLHELLRELPLLAAAVFFGSTTGNQSWVAAVVGVIAVVGVLRWVTTTYRIDPDPQGRVQLRSGVLRRRVLSVPRNRIRSVETEARLLHRLLGLTVLRVSTGQHATEDSAFELNAVETERVPALRELLLATAGQADAASVGESTLLARWQPSWLRYTPLSLSGLVTIFAAAGAVYQSGIWAALQDSPVGKSWLDAVERFGVQQSTAVLVAVLVVVAMLLAVLRSLITYGNLVLTRRSGEPGGSASLDEGEATLGPPYGPGGSASLDDGEATLGPPYEPADVLELRYGLLRVRQHSYDMRRLRGGTLRRPLLVRLFGGARLDAAMTGVTGAGESSILLPPCPFPTAETVLTGLVGDADAVSGPVRRHGPVAARRRWTRAMMLPVAAGAALGAAAMTAEVPAWWWAGWAVLTVACALLAADRVRVLGHRVDEHWLVAATGSWEQRRYCLATAGIVGWTVRQSWFQRRAGVATLIAATAAGVKAYRVLDVPVEWAWSVAATASPWVAESRWAS</sequence>
<evidence type="ECO:0000256" key="1">
    <source>
        <dbReference type="SAM" id="MobiDB-lite"/>
    </source>
</evidence>
<feature type="domain" description="YdbS-like PH" evidence="3">
    <location>
        <begin position="442"/>
        <end position="504"/>
    </location>
</feature>
<organism evidence="4 5">
    <name type="scientific">Mycolicibacter acidiphilus</name>
    <dbReference type="NCBI Taxonomy" id="2835306"/>
    <lineage>
        <taxon>Bacteria</taxon>
        <taxon>Bacillati</taxon>
        <taxon>Actinomycetota</taxon>
        <taxon>Actinomycetes</taxon>
        <taxon>Mycobacteriales</taxon>
        <taxon>Mycobacteriaceae</taxon>
        <taxon>Mycolicibacter</taxon>
    </lineage>
</organism>
<dbReference type="PIRSF" id="PIRSF026631">
    <property type="entry name" value="UCP026631"/>
    <property type="match status" value="1"/>
</dbReference>
<dbReference type="InterPro" id="IPR005182">
    <property type="entry name" value="YdbS-like_PH"/>
</dbReference>
<keyword evidence="2" id="KW-1133">Transmembrane helix</keyword>
<feature type="domain" description="YdbS-like PH" evidence="3">
    <location>
        <begin position="60"/>
        <end position="143"/>
    </location>
</feature>
<gene>
    <name evidence="4" type="ORF">KIH27_04320</name>
</gene>
<keyword evidence="2" id="KW-0812">Transmembrane</keyword>
<dbReference type="RefSeq" id="WP_214091701.1">
    <property type="nucleotide sequence ID" value="NZ_JAHCLR010000005.1"/>
</dbReference>
<feature type="transmembrane region" description="Helical" evidence="2">
    <location>
        <begin position="391"/>
        <end position="410"/>
    </location>
</feature>
<protein>
    <submittedName>
        <fullName evidence="4">PH domain-containing protein</fullName>
    </submittedName>
</protein>